<dbReference type="Proteomes" id="UP000001887">
    <property type="component" value="Chromosome"/>
</dbReference>
<evidence type="ECO:0000256" key="1">
    <source>
        <dbReference type="ARBA" id="ARBA00004713"/>
    </source>
</evidence>
<dbReference type="InterPro" id="IPR038107">
    <property type="entry name" value="Glycos_transf_N_sf"/>
</dbReference>
<dbReference type="InterPro" id="IPR007507">
    <property type="entry name" value="Glycos_transf_N"/>
</dbReference>
<dbReference type="GO" id="GO:0043842">
    <property type="term" value="F:Kdo transferase activity"/>
    <property type="evidence" value="ECO:0007669"/>
    <property type="project" value="UniProtKB-EC"/>
</dbReference>
<dbReference type="KEGG" id="psl:Psta_4166"/>
<dbReference type="EMBL" id="CP001848">
    <property type="protein sequence ID" value="ADB18815.1"/>
    <property type="molecule type" value="Genomic_DNA"/>
</dbReference>
<evidence type="ECO:0000256" key="7">
    <source>
        <dbReference type="PIRSR" id="PIRSR639901-1"/>
    </source>
</evidence>
<evidence type="ECO:0000256" key="6">
    <source>
        <dbReference type="ARBA" id="ARBA00049183"/>
    </source>
</evidence>
<dbReference type="Gene3D" id="3.40.50.11720">
    <property type="entry name" value="3-Deoxy-D-manno-octulosonic-acid transferase, N-terminal domain"/>
    <property type="match status" value="1"/>
</dbReference>
<keyword evidence="9" id="KW-1133">Transmembrane helix</keyword>
<evidence type="ECO:0000256" key="4">
    <source>
        <dbReference type="ARBA" id="ARBA00022679"/>
    </source>
</evidence>
<dbReference type="Pfam" id="PF04413">
    <property type="entry name" value="Glycos_transf_N"/>
    <property type="match status" value="1"/>
</dbReference>
<dbReference type="SUPFAM" id="SSF53756">
    <property type="entry name" value="UDP-Glycosyltransferase/glycogen phosphorylase"/>
    <property type="match status" value="1"/>
</dbReference>
<comment type="function">
    <text evidence="9">Involved in lipopolysaccharide (LPS) biosynthesis. Catalyzes the transfer of 3-deoxy-D-manno-octulosonate (Kdo) residue(s) from CMP-Kdo to lipid IV(A), the tetraacyldisaccharide-1,4'-bisphosphate precursor of lipid A.</text>
</comment>
<evidence type="ECO:0000313" key="12">
    <source>
        <dbReference type="Proteomes" id="UP000001887"/>
    </source>
</evidence>
<keyword evidence="9" id="KW-0472">Membrane</keyword>
<feature type="active site" description="Proton acceptor" evidence="7">
    <location>
        <position position="61"/>
    </location>
</feature>
<sequence length="442" mass="49065">MPYLLNVLYLAVIALASPYLLWHSFRSGKYREGFYEKLLGLVPRRESRHRCLWLHAVSVGEVNLLMPIVERWERLHPDWEIVISTTTATGFALAHKRYAPRMVFYCPLDFTWSTAQAMHRIRPDLLVLTELELWPNLIRAARRSGVKVAVINGRLSEKSFRGYSRVKRFLASTLQSIDTIAAQNEEYASRFRALGANGERVCVTGSIKFDGAQLSRENPRTQSLARLAGITAGDHVFLAGSTQAPEEEIATSIYLRLRESSPQLKLILVPRHPERFEEVARMLTARGVEFVRRSQLDPASSKLSLARRELPAPRVILVDAVGELGSWWGTARAAFVGGSLGKRGGQNMIEPAAYGCAVAFGPNTWNFRDVVSEMLAHDAAVVVQNEAELDAFVQRTILEPGFAAEIGARAHALVKRQVGAADRTIGLLESLILPNGSTARAA</sequence>
<evidence type="ECO:0000256" key="8">
    <source>
        <dbReference type="PIRSR" id="PIRSR639901-2"/>
    </source>
</evidence>
<dbReference type="STRING" id="530564.Psta_4166"/>
<evidence type="ECO:0000256" key="9">
    <source>
        <dbReference type="RuleBase" id="RU365103"/>
    </source>
</evidence>
<dbReference type="PANTHER" id="PTHR42755">
    <property type="entry name" value="3-DEOXY-MANNO-OCTULOSONATE CYTIDYLYLTRANSFERASE"/>
    <property type="match status" value="1"/>
</dbReference>
<evidence type="ECO:0000256" key="5">
    <source>
        <dbReference type="ARBA" id="ARBA00031445"/>
    </source>
</evidence>
<dbReference type="InterPro" id="IPR039901">
    <property type="entry name" value="Kdotransferase"/>
</dbReference>
<dbReference type="OrthoDB" id="9789797at2"/>
<organism evidence="11 12">
    <name type="scientific">Pirellula staleyi (strain ATCC 27377 / DSM 6068 / ICPB 4128)</name>
    <name type="common">Pirella staleyi</name>
    <dbReference type="NCBI Taxonomy" id="530564"/>
    <lineage>
        <taxon>Bacteria</taxon>
        <taxon>Pseudomonadati</taxon>
        <taxon>Planctomycetota</taxon>
        <taxon>Planctomycetia</taxon>
        <taxon>Pirellulales</taxon>
        <taxon>Pirellulaceae</taxon>
        <taxon>Pirellula</taxon>
    </lineage>
</organism>
<evidence type="ECO:0000313" key="11">
    <source>
        <dbReference type="EMBL" id="ADB18815.1"/>
    </source>
</evidence>
<evidence type="ECO:0000256" key="2">
    <source>
        <dbReference type="ARBA" id="ARBA00012621"/>
    </source>
</evidence>
<proteinExistence type="inferred from homology"/>
<keyword evidence="9" id="KW-1003">Cell membrane</keyword>
<dbReference type="GO" id="GO:0009245">
    <property type="term" value="P:lipid A biosynthetic process"/>
    <property type="evidence" value="ECO:0007669"/>
    <property type="project" value="TreeGrafter"/>
</dbReference>
<keyword evidence="9" id="KW-0812">Transmembrane</keyword>
<keyword evidence="4 9" id="KW-0808">Transferase</keyword>
<dbReference type="GO" id="GO:0009244">
    <property type="term" value="P:lipopolysaccharide core region biosynthetic process"/>
    <property type="evidence" value="ECO:0007669"/>
    <property type="project" value="UniProtKB-UniRule"/>
</dbReference>
<keyword evidence="9" id="KW-0448">Lipopolysaccharide biosynthesis</keyword>
<feature type="site" description="Transition state stabilizer" evidence="8">
    <location>
        <position position="130"/>
    </location>
</feature>
<evidence type="ECO:0000259" key="10">
    <source>
        <dbReference type="Pfam" id="PF04413"/>
    </source>
</evidence>
<comment type="subcellular location">
    <subcellularLocation>
        <location evidence="9">Cell membrane</location>
    </subcellularLocation>
</comment>
<dbReference type="Gene3D" id="3.40.50.2000">
    <property type="entry name" value="Glycogen Phosphorylase B"/>
    <property type="match status" value="1"/>
</dbReference>
<dbReference type="AlphaFoldDB" id="D2R3W6"/>
<dbReference type="HOGENOM" id="CLU_036146_2_1_0"/>
<evidence type="ECO:0000256" key="3">
    <source>
        <dbReference type="ARBA" id="ARBA00019077"/>
    </source>
</evidence>
<dbReference type="EC" id="2.4.99.12" evidence="2 9"/>
<feature type="transmembrane region" description="Helical" evidence="9">
    <location>
        <begin position="6"/>
        <end position="22"/>
    </location>
</feature>
<feature type="site" description="Transition state stabilizer" evidence="8">
    <location>
        <position position="208"/>
    </location>
</feature>
<dbReference type="PANTHER" id="PTHR42755:SF1">
    <property type="entry name" value="3-DEOXY-D-MANNO-OCTULOSONIC ACID TRANSFERASE, MITOCHONDRIAL-RELATED"/>
    <property type="match status" value="1"/>
</dbReference>
<dbReference type="CAZy" id="GT30">
    <property type="family name" value="Glycosyltransferase Family 30"/>
</dbReference>
<gene>
    <name evidence="11" type="ordered locus">Psta_4166</name>
</gene>
<comment type="catalytic activity">
    <reaction evidence="6 9">
        <text>lipid IVA (E. coli) + CMP-3-deoxy-beta-D-manno-octulosonate = alpha-Kdo-(2-&gt;6)-lipid IVA (E. coli) + CMP + H(+)</text>
        <dbReference type="Rhea" id="RHEA:28066"/>
        <dbReference type="ChEBI" id="CHEBI:15378"/>
        <dbReference type="ChEBI" id="CHEBI:58603"/>
        <dbReference type="ChEBI" id="CHEBI:60364"/>
        <dbReference type="ChEBI" id="CHEBI:60377"/>
        <dbReference type="ChEBI" id="CHEBI:85987"/>
        <dbReference type="EC" id="2.4.99.12"/>
    </reaction>
</comment>
<comment type="similarity">
    <text evidence="9">Belongs to the glycosyltransferase group 1 family.</text>
</comment>
<name>D2R3W6_PIRSD</name>
<comment type="pathway">
    <text evidence="1 9">Bacterial outer membrane biogenesis; LPS core biosynthesis.</text>
</comment>
<dbReference type="UniPathway" id="UPA00958"/>
<dbReference type="GO" id="GO:0005886">
    <property type="term" value="C:plasma membrane"/>
    <property type="evidence" value="ECO:0007669"/>
    <property type="project" value="UniProtKB-SubCell"/>
</dbReference>
<accession>D2R3W6</accession>
<protein>
    <recommendedName>
        <fullName evidence="3 9">3-deoxy-D-manno-octulosonic acid transferase</fullName>
        <shortName evidence="9">Kdo transferase</shortName>
        <ecNumber evidence="2 9">2.4.99.12</ecNumber>
    </recommendedName>
    <alternativeName>
        <fullName evidence="5 9">Lipid IV(A) 3-deoxy-D-manno-octulosonic acid transferase</fullName>
    </alternativeName>
</protein>
<dbReference type="eggNOG" id="COG1519">
    <property type="taxonomic scope" value="Bacteria"/>
</dbReference>
<feature type="domain" description="3-deoxy-D-manno-octulosonic-acid transferase N-terminal" evidence="10">
    <location>
        <begin position="39"/>
        <end position="210"/>
    </location>
</feature>
<reference evidence="11 12" key="1">
    <citation type="journal article" date="2009" name="Stand. Genomic Sci.">
        <title>Complete genome sequence of Pirellula staleyi type strain (ATCC 27377).</title>
        <authorList>
            <person name="Clum A."/>
            <person name="Tindall B.J."/>
            <person name="Sikorski J."/>
            <person name="Ivanova N."/>
            <person name="Mavrommatis K."/>
            <person name="Lucas S."/>
            <person name="Glavina del Rio T."/>
            <person name="Nolan M."/>
            <person name="Chen F."/>
            <person name="Tice H."/>
            <person name="Pitluck S."/>
            <person name="Cheng J.F."/>
            <person name="Chertkov O."/>
            <person name="Brettin T."/>
            <person name="Han C."/>
            <person name="Detter J.C."/>
            <person name="Kuske C."/>
            <person name="Bruce D."/>
            <person name="Goodwin L."/>
            <person name="Ovchinikova G."/>
            <person name="Pati A."/>
            <person name="Mikhailova N."/>
            <person name="Chen A."/>
            <person name="Palaniappan K."/>
            <person name="Land M."/>
            <person name="Hauser L."/>
            <person name="Chang Y.J."/>
            <person name="Jeffries C.D."/>
            <person name="Chain P."/>
            <person name="Rohde M."/>
            <person name="Goker M."/>
            <person name="Bristow J."/>
            <person name="Eisen J.A."/>
            <person name="Markowitz V."/>
            <person name="Hugenholtz P."/>
            <person name="Kyrpides N.C."/>
            <person name="Klenk H.P."/>
            <person name="Lapidus A."/>
        </authorList>
    </citation>
    <scope>NUCLEOTIDE SEQUENCE [LARGE SCALE GENOMIC DNA]</scope>
    <source>
        <strain evidence="12">ATCC 27377 / DSM 6068 / ICPB 4128</strain>
    </source>
</reference>
<keyword evidence="12" id="KW-1185">Reference proteome</keyword>